<proteinExistence type="predicted"/>
<organism evidence="1 2">
    <name type="scientific">Trifolium pratense</name>
    <name type="common">Red clover</name>
    <dbReference type="NCBI Taxonomy" id="57577"/>
    <lineage>
        <taxon>Eukaryota</taxon>
        <taxon>Viridiplantae</taxon>
        <taxon>Streptophyta</taxon>
        <taxon>Embryophyta</taxon>
        <taxon>Tracheophyta</taxon>
        <taxon>Spermatophyta</taxon>
        <taxon>Magnoliopsida</taxon>
        <taxon>eudicotyledons</taxon>
        <taxon>Gunneridae</taxon>
        <taxon>Pentapetalae</taxon>
        <taxon>rosids</taxon>
        <taxon>fabids</taxon>
        <taxon>Fabales</taxon>
        <taxon>Fabaceae</taxon>
        <taxon>Papilionoideae</taxon>
        <taxon>50 kb inversion clade</taxon>
        <taxon>NPAAA clade</taxon>
        <taxon>Hologalegina</taxon>
        <taxon>IRL clade</taxon>
        <taxon>Trifolieae</taxon>
        <taxon>Trifolium</taxon>
    </lineage>
</organism>
<dbReference type="AlphaFoldDB" id="A0A2K3LHX8"/>
<sequence>MAKALAEVMPGTYHGLSMKKKNNLKKVGEPSSYSITLRISLGCKEYTLSRRNEHVVL</sequence>
<accession>A0A2K3LHX8</accession>
<protein>
    <submittedName>
        <fullName evidence="1">Uncharacterized protein</fullName>
    </submittedName>
</protein>
<evidence type="ECO:0000313" key="2">
    <source>
        <dbReference type="Proteomes" id="UP000236291"/>
    </source>
</evidence>
<evidence type="ECO:0000313" key="1">
    <source>
        <dbReference type="EMBL" id="PNX78142.1"/>
    </source>
</evidence>
<gene>
    <name evidence="1" type="ORF">L195_g034118</name>
</gene>
<dbReference type="Proteomes" id="UP000236291">
    <property type="component" value="Unassembled WGS sequence"/>
</dbReference>
<reference evidence="1 2" key="1">
    <citation type="journal article" date="2014" name="Am. J. Bot.">
        <title>Genome assembly and annotation for red clover (Trifolium pratense; Fabaceae).</title>
        <authorList>
            <person name="Istvanek J."/>
            <person name="Jaros M."/>
            <person name="Krenek A."/>
            <person name="Repkova J."/>
        </authorList>
    </citation>
    <scope>NUCLEOTIDE SEQUENCE [LARGE SCALE GENOMIC DNA]</scope>
    <source>
        <strain evidence="2">cv. Tatra</strain>
        <tissue evidence="1">Young leaves</tissue>
    </source>
</reference>
<name>A0A2K3LHX8_TRIPR</name>
<dbReference type="EMBL" id="ASHM01033558">
    <property type="protein sequence ID" value="PNX78142.1"/>
    <property type="molecule type" value="Genomic_DNA"/>
</dbReference>
<comment type="caution">
    <text evidence="1">The sequence shown here is derived from an EMBL/GenBank/DDBJ whole genome shotgun (WGS) entry which is preliminary data.</text>
</comment>
<reference evidence="1 2" key="2">
    <citation type="journal article" date="2017" name="Front. Plant Sci.">
        <title>Gene Classification and Mining of Molecular Markers Useful in Red Clover (Trifolium pratense) Breeding.</title>
        <authorList>
            <person name="Istvanek J."/>
            <person name="Dluhosova J."/>
            <person name="Dluhos P."/>
            <person name="Patkova L."/>
            <person name="Nedelnik J."/>
            <person name="Repkova J."/>
        </authorList>
    </citation>
    <scope>NUCLEOTIDE SEQUENCE [LARGE SCALE GENOMIC DNA]</scope>
    <source>
        <strain evidence="2">cv. Tatra</strain>
        <tissue evidence="1">Young leaves</tissue>
    </source>
</reference>